<evidence type="ECO:0000313" key="2">
    <source>
        <dbReference type="Proteomes" id="UP000216122"/>
    </source>
</evidence>
<gene>
    <name evidence="1" type="ORF">CBG21_04890</name>
</gene>
<reference evidence="1 2" key="2">
    <citation type="submission" date="2017-09" db="EMBL/GenBank/DDBJ databases">
        <title>Tripartite evolution among Lactobacillus johnsonii, Lactobacillus taiwanensis, Lactobacillus reuteri and their rodent host.</title>
        <authorList>
            <person name="Wang T."/>
            <person name="Knowles S."/>
            <person name="Cheng C."/>
        </authorList>
    </citation>
    <scope>NUCLEOTIDE SEQUENCE [LARGE SCALE GENOMIC DNA]</scope>
    <source>
        <strain evidence="1 2">103v</strain>
    </source>
</reference>
<comment type="caution">
    <text evidence="1">The sequence shown here is derived from an EMBL/GenBank/DDBJ whole genome shotgun (WGS) entry which is preliminary data.</text>
</comment>
<evidence type="ECO:0008006" key="3">
    <source>
        <dbReference type="Google" id="ProtNLM"/>
    </source>
</evidence>
<dbReference type="Pfam" id="PF14253">
    <property type="entry name" value="AbiH"/>
    <property type="match status" value="1"/>
</dbReference>
<dbReference type="Proteomes" id="UP000216122">
    <property type="component" value="Unassembled WGS sequence"/>
</dbReference>
<dbReference type="AlphaFoldDB" id="A0A256VLD6"/>
<proteinExistence type="predicted"/>
<protein>
    <recommendedName>
        <fullName evidence="3">Bacteriophage abortive infection AbiH</fullName>
    </recommendedName>
</protein>
<reference evidence="2" key="1">
    <citation type="submission" date="2017-05" db="EMBL/GenBank/DDBJ databases">
        <authorList>
            <person name="Lin X.B."/>
            <person name="Stothard P."/>
            <person name="Tasseva G."/>
            <person name="Walter J."/>
        </authorList>
    </citation>
    <scope>NUCLEOTIDE SEQUENCE [LARGE SCALE GENOMIC DNA]</scope>
    <source>
        <strain evidence="2">103v</strain>
    </source>
</reference>
<dbReference type="EMBL" id="NGQC01000031">
    <property type="protein sequence ID" value="OYT03609.1"/>
    <property type="molecule type" value="Genomic_DNA"/>
</dbReference>
<accession>A0A256VLD6</accession>
<dbReference type="InterPro" id="IPR025935">
    <property type="entry name" value="AbiH"/>
</dbReference>
<organism evidence="1 2">
    <name type="scientific">Limosilactobacillus reuteri</name>
    <name type="common">Lactobacillus reuteri</name>
    <dbReference type="NCBI Taxonomy" id="1598"/>
    <lineage>
        <taxon>Bacteria</taxon>
        <taxon>Bacillati</taxon>
        <taxon>Bacillota</taxon>
        <taxon>Bacilli</taxon>
        <taxon>Lactobacillales</taxon>
        <taxon>Lactobacillaceae</taxon>
        <taxon>Limosilactobacillus</taxon>
    </lineage>
</organism>
<sequence length="419" mass="49523">MVRGKQLIILGNGFDLACGLKSSYTNFFNYSISKILKYNSSEDEISKMMKGDDHTFDLKVGDLKHGYKLKEINSNVKDYSVTFWDLYFLIRKVCVHTHLADNHILAWNDVESNIYYVLHLFSKSEKLSRYELSEPDKTIFDFIKSVLESEDFREYDGLPCDYLFDQLKIFEENFSKYIRNKVQSNDNYLTNATKKLVKLKDNNLTSRRVLSFNYSINKKDLSENLDSKLIDEKRYQRRKDLLNSIDQWRNIHGIAKEGYPSKEIIFGIDSDIVNKNRYKDEREYEKELQFTKTYRVAYNTDPSNQFIVSKDIKLITFYGHSLSSADYSYFESIFDVLDIYNSDVVLQFYIGTYQSNFIQHNNPNFDHEKFEQLFTKLSKRNNLLKRNAITNVYDLLRSYGETLNNNHGDNLLHKLLFGE</sequence>
<name>A0A256VLD6_LIMRT</name>
<dbReference type="RefSeq" id="WP_094504157.1">
    <property type="nucleotide sequence ID" value="NZ_NGPH01000030.1"/>
</dbReference>
<evidence type="ECO:0000313" key="1">
    <source>
        <dbReference type="EMBL" id="OYT03609.1"/>
    </source>
</evidence>